<dbReference type="CDD" id="cd01948">
    <property type="entry name" value="EAL"/>
    <property type="match status" value="1"/>
</dbReference>
<dbReference type="Gene3D" id="3.20.20.450">
    <property type="entry name" value="EAL domain"/>
    <property type="match status" value="1"/>
</dbReference>
<dbReference type="PANTHER" id="PTHR33121:SF70">
    <property type="entry name" value="SIGNALING PROTEIN YKOW"/>
    <property type="match status" value="1"/>
</dbReference>
<dbReference type="PANTHER" id="PTHR33121">
    <property type="entry name" value="CYCLIC DI-GMP PHOSPHODIESTERASE PDEF"/>
    <property type="match status" value="1"/>
</dbReference>
<geneLocation type="plasmid" evidence="3 4">
    <name>pACP4.3</name>
</geneLocation>
<proteinExistence type="predicted"/>
<gene>
    <name evidence="2" type="ORF">CBP36_20965</name>
    <name evidence="3" type="ORF">CBP36_21485</name>
</gene>
<accession>A0A240UKI9</accession>
<dbReference type="AlphaFoldDB" id="A0A240UKI9"/>
<dbReference type="InterPro" id="IPR035919">
    <property type="entry name" value="EAL_sf"/>
</dbReference>
<dbReference type="SUPFAM" id="SSF141868">
    <property type="entry name" value="EAL domain-like"/>
    <property type="match status" value="1"/>
</dbReference>
<dbReference type="InterPro" id="IPR050706">
    <property type="entry name" value="Cyclic-di-GMP_PDE-like"/>
</dbReference>
<organism evidence="3 4">
    <name type="scientific">Acidovorax carolinensis</name>
    <dbReference type="NCBI Taxonomy" id="553814"/>
    <lineage>
        <taxon>Bacteria</taxon>
        <taxon>Pseudomonadati</taxon>
        <taxon>Pseudomonadota</taxon>
        <taxon>Betaproteobacteria</taxon>
        <taxon>Burkholderiales</taxon>
        <taxon>Comamonadaceae</taxon>
        <taxon>Acidovorax</taxon>
    </lineage>
</organism>
<dbReference type="SMART" id="SM00052">
    <property type="entry name" value="EAL"/>
    <property type="match status" value="1"/>
</dbReference>
<sequence>MPQEKPMNMELRLVGHEDDQHNSVIGKIKHLLEEIETTPPPPLPATHSALMGVSNQLLALRDKGFSSEWLVLALSQCDINVSMDELNNILRQALLARMRAYEEKVEISLRRCHVKASARTEFIERGLRNAMKSGEGLQLHYQPQVDMRTGSIIGAEALLRWRNGSEFVSPVEFIPVAEESGLIEDIGAWVLREACTEAKRWERMGLGGHGKGIKVSVNLSVKQFSDRLVGDIHGVLCDVGLSTKLLGVEITESFLAENNSQHLLQTLHDTGLHISIDDFGTGYSCLSRVSALPLDTIKIDRAFIIELGRSPGAGAVVQTLISMAHKLGMNTIAEGVETQQQAEVLQRLGCTLAQGYLYAKPLPASEFISFAKGAPAGPAKQANSLCA</sequence>
<dbReference type="KEGG" id="acip:CBP36_20965"/>
<evidence type="ECO:0000313" key="3">
    <source>
        <dbReference type="EMBL" id="ART61539.1"/>
    </source>
</evidence>
<evidence type="ECO:0000313" key="2">
    <source>
        <dbReference type="EMBL" id="ART61441.1"/>
    </source>
</evidence>
<dbReference type="Pfam" id="PF00563">
    <property type="entry name" value="EAL"/>
    <property type="match status" value="1"/>
</dbReference>
<keyword evidence="4" id="KW-1185">Reference proteome</keyword>
<dbReference type="InterPro" id="IPR001633">
    <property type="entry name" value="EAL_dom"/>
</dbReference>
<dbReference type="KEGG" id="acip:CBP36_21485"/>
<name>A0A240UKI9_9BURK</name>
<dbReference type="GO" id="GO:0071111">
    <property type="term" value="F:cyclic-guanylate-specific phosphodiesterase activity"/>
    <property type="evidence" value="ECO:0007669"/>
    <property type="project" value="InterPro"/>
</dbReference>
<evidence type="ECO:0000313" key="4">
    <source>
        <dbReference type="Proteomes" id="UP000194440"/>
    </source>
</evidence>
<dbReference type="EMBL" id="CP021369">
    <property type="protein sequence ID" value="ART61441.1"/>
    <property type="molecule type" value="Genomic_DNA"/>
</dbReference>
<keyword evidence="3" id="KW-0614">Plasmid</keyword>
<dbReference type="PROSITE" id="PS50883">
    <property type="entry name" value="EAL"/>
    <property type="match status" value="1"/>
</dbReference>
<protein>
    <recommendedName>
        <fullName evidence="1">EAL domain-containing protein</fullName>
    </recommendedName>
</protein>
<evidence type="ECO:0000259" key="1">
    <source>
        <dbReference type="PROSITE" id="PS50883"/>
    </source>
</evidence>
<reference evidence="3" key="1">
    <citation type="submission" date="2017-05" db="EMBL/GenBank/DDBJ databases">
        <title>Polyphasic characterization of four soil-derived phenanthrene-degrading Acidovorax strains and proposal of Acidovorax phenanthrenivorans sp. nov.</title>
        <authorList>
            <person name="Singleton D.R."/>
            <person name="Lee J."/>
            <person name="Dickey A.N."/>
            <person name="Stroud A."/>
            <person name="Scholl E.H."/>
            <person name="Wright F.A."/>
            <person name="Aitken M.D."/>
        </authorList>
    </citation>
    <scope>NUCLEOTIDE SEQUENCE [LARGE SCALE GENOMIC DNA]</scope>
    <source>
        <strain evidence="3">P4</strain>
        <plasmid evidence="3">pACP4.3</plasmid>
    </source>
</reference>
<dbReference type="EMBL" id="CP021369">
    <property type="protein sequence ID" value="ART61539.1"/>
    <property type="molecule type" value="Genomic_DNA"/>
</dbReference>
<dbReference type="Proteomes" id="UP000194440">
    <property type="component" value="Plasmid pACP4.3"/>
</dbReference>
<feature type="domain" description="EAL" evidence="1">
    <location>
        <begin position="120"/>
        <end position="375"/>
    </location>
</feature>